<evidence type="ECO:0000313" key="1">
    <source>
        <dbReference type="EMBL" id="KAF7144127.1"/>
    </source>
</evidence>
<organism evidence="1 2">
    <name type="scientific">Rhododendron simsii</name>
    <name type="common">Sims's rhododendron</name>
    <dbReference type="NCBI Taxonomy" id="118357"/>
    <lineage>
        <taxon>Eukaryota</taxon>
        <taxon>Viridiplantae</taxon>
        <taxon>Streptophyta</taxon>
        <taxon>Embryophyta</taxon>
        <taxon>Tracheophyta</taxon>
        <taxon>Spermatophyta</taxon>
        <taxon>Magnoliopsida</taxon>
        <taxon>eudicotyledons</taxon>
        <taxon>Gunneridae</taxon>
        <taxon>Pentapetalae</taxon>
        <taxon>asterids</taxon>
        <taxon>Ericales</taxon>
        <taxon>Ericaceae</taxon>
        <taxon>Ericoideae</taxon>
        <taxon>Rhodoreae</taxon>
        <taxon>Rhododendron</taxon>
    </lineage>
</organism>
<keyword evidence="2" id="KW-1185">Reference proteome</keyword>
<comment type="caution">
    <text evidence="1">The sequence shown here is derived from an EMBL/GenBank/DDBJ whole genome shotgun (WGS) entry which is preliminary data.</text>
</comment>
<evidence type="ECO:0000313" key="2">
    <source>
        <dbReference type="Proteomes" id="UP000626092"/>
    </source>
</evidence>
<protein>
    <submittedName>
        <fullName evidence="1">Uncharacterized protein</fullName>
    </submittedName>
</protein>
<reference evidence="1" key="1">
    <citation type="submission" date="2019-11" db="EMBL/GenBank/DDBJ databases">
        <authorList>
            <person name="Liu Y."/>
            <person name="Hou J."/>
            <person name="Li T.-Q."/>
            <person name="Guan C.-H."/>
            <person name="Wu X."/>
            <person name="Wu H.-Z."/>
            <person name="Ling F."/>
            <person name="Zhang R."/>
            <person name="Shi X.-G."/>
            <person name="Ren J.-P."/>
            <person name="Chen E.-F."/>
            <person name="Sun J.-M."/>
        </authorList>
    </citation>
    <scope>NUCLEOTIDE SEQUENCE</scope>
    <source>
        <strain evidence="1">Adult_tree_wgs_1</strain>
        <tissue evidence="1">Leaves</tissue>
    </source>
</reference>
<gene>
    <name evidence="1" type="ORF">RHSIM_Rhsim05G0076400</name>
</gene>
<dbReference type="Proteomes" id="UP000626092">
    <property type="component" value="Unassembled WGS sequence"/>
</dbReference>
<accession>A0A834LLQ2</accession>
<sequence>MAGGFVQRMKSSENLDLICRPHIPVAGLAPRWPLHSYVEEIEEVKPGFVASGSRYQGCGQSMDEVFSGSEGKEVPMVTSDEAKSRLTIALSPALNKEALDRTQACIILLRKRGCCSITTLGSFWDWSSVVAAIAIIGAKLLEKEKIFFIREREMVEVRDCSRWGLILRD</sequence>
<dbReference type="AlphaFoldDB" id="A0A834LLQ2"/>
<proteinExistence type="predicted"/>
<name>A0A834LLQ2_RHOSS</name>
<dbReference type="EMBL" id="WJXA01000005">
    <property type="protein sequence ID" value="KAF7144127.1"/>
    <property type="molecule type" value="Genomic_DNA"/>
</dbReference>